<evidence type="ECO:0000256" key="4">
    <source>
        <dbReference type="ARBA" id="ARBA00023163"/>
    </source>
</evidence>
<organism evidence="7 8">
    <name type="scientific">Tetracentron sinense</name>
    <name type="common">Spur-leaf</name>
    <dbReference type="NCBI Taxonomy" id="13715"/>
    <lineage>
        <taxon>Eukaryota</taxon>
        <taxon>Viridiplantae</taxon>
        <taxon>Streptophyta</taxon>
        <taxon>Embryophyta</taxon>
        <taxon>Tracheophyta</taxon>
        <taxon>Spermatophyta</taxon>
        <taxon>Magnoliopsida</taxon>
        <taxon>Trochodendrales</taxon>
        <taxon>Trochodendraceae</taxon>
        <taxon>Tetracentron</taxon>
    </lineage>
</organism>
<dbReference type="Gene3D" id="1.10.10.60">
    <property type="entry name" value="Homeodomain-like"/>
    <property type="match status" value="1"/>
</dbReference>
<name>A0A834ZII8_TETSI</name>
<keyword evidence="4" id="KW-0804">Transcription</keyword>
<dbReference type="AlphaFoldDB" id="A0A834ZII8"/>
<accession>A0A834ZII8</accession>
<evidence type="ECO:0000313" key="8">
    <source>
        <dbReference type="Proteomes" id="UP000655225"/>
    </source>
</evidence>
<sequence length="202" mass="21815">MGRAPCCDKANVKRGPWSPEEDTTLKNYVHSYGTGGNWIALPHKAGKVISLNNNITTNYTIHPSATPSPVSLTKSENCHNGFSACLNTNSSTLSSSKEASYGQNVDLQRLVADPIHFVLPGCSEMSEFARSSNNNYSTFSSSQDVSSLSGSSSLALDNNYISWSSNGSGVDDGFLMDFGYETPYDILNCFGFQEKPSEIVPN</sequence>
<dbReference type="CDD" id="cd00167">
    <property type="entry name" value="SANT"/>
    <property type="match status" value="1"/>
</dbReference>
<evidence type="ECO:0000313" key="7">
    <source>
        <dbReference type="EMBL" id="KAF8407127.1"/>
    </source>
</evidence>
<keyword evidence="3" id="KW-0238">DNA-binding</keyword>
<dbReference type="PROSITE" id="PS50090">
    <property type="entry name" value="MYB_LIKE"/>
    <property type="match status" value="1"/>
</dbReference>
<proteinExistence type="predicted"/>
<evidence type="ECO:0000259" key="5">
    <source>
        <dbReference type="PROSITE" id="PS50090"/>
    </source>
</evidence>
<dbReference type="InterPro" id="IPR017930">
    <property type="entry name" value="Myb_dom"/>
</dbReference>
<dbReference type="PANTHER" id="PTHR48000:SF46">
    <property type="entry name" value="TRANSCRIPTION FACTOR MYB36"/>
    <property type="match status" value="1"/>
</dbReference>
<keyword evidence="2" id="KW-0805">Transcription regulation</keyword>
<dbReference type="OrthoDB" id="2143914at2759"/>
<dbReference type="InterPro" id="IPR001005">
    <property type="entry name" value="SANT/Myb"/>
</dbReference>
<dbReference type="EMBL" id="JABCRI010000004">
    <property type="protein sequence ID" value="KAF8407127.1"/>
    <property type="molecule type" value="Genomic_DNA"/>
</dbReference>
<dbReference type="InterPro" id="IPR009057">
    <property type="entry name" value="Homeodomain-like_sf"/>
</dbReference>
<dbReference type="PANTHER" id="PTHR48000">
    <property type="entry name" value="OS09G0431300 PROTEIN"/>
    <property type="match status" value="1"/>
</dbReference>
<keyword evidence="1" id="KW-0677">Repeat</keyword>
<dbReference type="PROSITE" id="PS51294">
    <property type="entry name" value="HTH_MYB"/>
    <property type="match status" value="1"/>
</dbReference>
<evidence type="ECO:0000256" key="1">
    <source>
        <dbReference type="ARBA" id="ARBA00022737"/>
    </source>
</evidence>
<dbReference type="GO" id="GO:0003677">
    <property type="term" value="F:DNA binding"/>
    <property type="evidence" value="ECO:0007669"/>
    <property type="project" value="UniProtKB-KW"/>
</dbReference>
<feature type="domain" description="Myb-like" evidence="5">
    <location>
        <begin position="9"/>
        <end position="38"/>
    </location>
</feature>
<reference evidence="7 8" key="1">
    <citation type="submission" date="2020-04" db="EMBL/GenBank/DDBJ databases">
        <title>Plant Genome Project.</title>
        <authorList>
            <person name="Zhang R.-G."/>
        </authorList>
    </citation>
    <scope>NUCLEOTIDE SEQUENCE [LARGE SCALE GENOMIC DNA]</scope>
    <source>
        <strain evidence="7">YNK0</strain>
        <tissue evidence="7">Leaf</tissue>
    </source>
</reference>
<keyword evidence="8" id="KW-1185">Reference proteome</keyword>
<dbReference type="SUPFAM" id="SSF46689">
    <property type="entry name" value="Homeodomain-like"/>
    <property type="match status" value="1"/>
</dbReference>
<comment type="caution">
    <text evidence="7">The sequence shown here is derived from an EMBL/GenBank/DDBJ whole genome shotgun (WGS) entry which is preliminary data.</text>
</comment>
<gene>
    <name evidence="7" type="ORF">HHK36_006252</name>
</gene>
<dbReference type="Proteomes" id="UP000655225">
    <property type="component" value="Unassembled WGS sequence"/>
</dbReference>
<evidence type="ECO:0000256" key="2">
    <source>
        <dbReference type="ARBA" id="ARBA00023015"/>
    </source>
</evidence>
<protein>
    <submittedName>
        <fullName evidence="7">Uncharacterized protein</fullName>
    </submittedName>
</protein>
<feature type="domain" description="HTH myb-type" evidence="6">
    <location>
        <begin position="9"/>
        <end position="35"/>
    </location>
</feature>
<dbReference type="Pfam" id="PF00249">
    <property type="entry name" value="Myb_DNA-binding"/>
    <property type="match status" value="1"/>
</dbReference>
<dbReference type="OMA" id="YISWSSN"/>
<evidence type="ECO:0000256" key="3">
    <source>
        <dbReference type="ARBA" id="ARBA00023125"/>
    </source>
</evidence>
<evidence type="ECO:0000259" key="6">
    <source>
        <dbReference type="PROSITE" id="PS51294"/>
    </source>
</evidence>